<proteinExistence type="predicted"/>
<evidence type="ECO:0000256" key="1">
    <source>
        <dbReference type="SAM" id="MobiDB-lite"/>
    </source>
</evidence>
<sequence length="59" mass="6586">MGLTRYLSLIFCCLPGPKHEDAFPARDHAPTLSATEPRDKELSCKNSLPPNRPTSRFSN</sequence>
<dbReference type="GeneID" id="63922401"/>
<dbReference type="HOGENOM" id="CLU_2960343_0_0_1"/>
<evidence type="ECO:0000313" key="2">
    <source>
        <dbReference type="EMBL" id="KEQ57575.1"/>
    </source>
</evidence>
<organism evidence="2 3">
    <name type="scientific">Aureobasidium melanogenum (strain CBS 110374)</name>
    <name type="common">Aureobasidium pullulans var. melanogenum</name>
    <dbReference type="NCBI Taxonomy" id="1043003"/>
    <lineage>
        <taxon>Eukaryota</taxon>
        <taxon>Fungi</taxon>
        <taxon>Dikarya</taxon>
        <taxon>Ascomycota</taxon>
        <taxon>Pezizomycotina</taxon>
        <taxon>Dothideomycetes</taxon>
        <taxon>Dothideomycetidae</taxon>
        <taxon>Dothideales</taxon>
        <taxon>Saccotheciaceae</taxon>
        <taxon>Aureobasidium</taxon>
    </lineage>
</organism>
<dbReference type="RefSeq" id="XP_040874599.1">
    <property type="nucleotide sequence ID" value="XM_041029028.1"/>
</dbReference>
<evidence type="ECO:0000313" key="3">
    <source>
        <dbReference type="Proteomes" id="UP000030672"/>
    </source>
</evidence>
<dbReference type="EMBL" id="KL584888">
    <property type="protein sequence ID" value="KEQ57575.1"/>
    <property type="molecule type" value="Genomic_DNA"/>
</dbReference>
<accession>A0A074VAC1</accession>
<reference evidence="2 3" key="1">
    <citation type="journal article" date="2014" name="BMC Genomics">
        <title>Genome sequencing of four Aureobasidium pullulans varieties: biotechnological potential, stress tolerance, and description of new species.</title>
        <authorList>
            <person name="Gostin Ar C."/>
            <person name="Ohm R.A."/>
            <person name="Kogej T."/>
            <person name="Sonjak S."/>
            <person name="Turk M."/>
            <person name="Zajc J."/>
            <person name="Zalar P."/>
            <person name="Grube M."/>
            <person name="Sun H."/>
            <person name="Han J."/>
            <person name="Sharma A."/>
            <person name="Chiniquy J."/>
            <person name="Ngan C.Y."/>
            <person name="Lipzen A."/>
            <person name="Barry K."/>
            <person name="Grigoriev I.V."/>
            <person name="Gunde-Cimerman N."/>
        </authorList>
    </citation>
    <scope>NUCLEOTIDE SEQUENCE [LARGE SCALE GENOMIC DNA]</scope>
    <source>
        <strain evidence="2 3">CBS 110374</strain>
    </source>
</reference>
<name>A0A074VAC1_AURM1</name>
<protein>
    <submittedName>
        <fullName evidence="2">Uncharacterized protein</fullName>
    </submittedName>
</protein>
<dbReference type="Proteomes" id="UP000030672">
    <property type="component" value="Unassembled WGS sequence"/>
</dbReference>
<gene>
    <name evidence="2" type="ORF">M437DRAFT_89320</name>
</gene>
<feature type="compositionally biased region" description="Polar residues" evidence="1">
    <location>
        <begin position="44"/>
        <end position="59"/>
    </location>
</feature>
<feature type="region of interest" description="Disordered" evidence="1">
    <location>
        <begin position="23"/>
        <end position="59"/>
    </location>
</feature>
<keyword evidence="3" id="KW-1185">Reference proteome</keyword>
<dbReference type="AlphaFoldDB" id="A0A074VAC1"/>